<evidence type="ECO:0000256" key="1">
    <source>
        <dbReference type="SAM" id="SignalP"/>
    </source>
</evidence>
<dbReference type="AlphaFoldDB" id="A0AAU2K0U0"/>
<name>A0AAU2K0U0_9ACTN</name>
<proteinExistence type="predicted"/>
<sequence length="59" mass="5929">MPRRHVPAVLGLIAGALVAVPVPAAHAAPVQIRCSVPDLVAAINAANSSPGRTSRRPAS</sequence>
<organism evidence="2">
    <name type="scientific">Streptomyces sp. NBC_00049</name>
    <dbReference type="NCBI Taxonomy" id="2903617"/>
    <lineage>
        <taxon>Bacteria</taxon>
        <taxon>Bacillati</taxon>
        <taxon>Actinomycetota</taxon>
        <taxon>Actinomycetes</taxon>
        <taxon>Kitasatosporales</taxon>
        <taxon>Streptomycetaceae</taxon>
        <taxon>Streptomyces</taxon>
    </lineage>
</organism>
<accession>A0AAU2K0U0</accession>
<evidence type="ECO:0000313" key="2">
    <source>
        <dbReference type="EMBL" id="WTU77826.1"/>
    </source>
</evidence>
<gene>
    <name evidence="2" type="ORF">OG327_33475</name>
</gene>
<feature type="signal peptide" evidence="1">
    <location>
        <begin position="1"/>
        <end position="27"/>
    </location>
</feature>
<keyword evidence="1" id="KW-0732">Signal</keyword>
<protein>
    <submittedName>
        <fullName evidence="2">Uncharacterized protein</fullName>
    </submittedName>
</protein>
<feature type="chain" id="PRO_5043939731" evidence="1">
    <location>
        <begin position="28"/>
        <end position="59"/>
    </location>
</feature>
<dbReference type="EMBL" id="CP108264">
    <property type="protein sequence ID" value="WTU77826.1"/>
    <property type="molecule type" value="Genomic_DNA"/>
</dbReference>
<reference evidence="2" key="1">
    <citation type="submission" date="2022-10" db="EMBL/GenBank/DDBJ databases">
        <title>The complete genomes of actinobacterial strains from the NBC collection.</title>
        <authorList>
            <person name="Joergensen T.S."/>
            <person name="Alvarez Arevalo M."/>
            <person name="Sterndorff E.B."/>
            <person name="Faurdal D."/>
            <person name="Vuksanovic O."/>
            <person name="Mourched A.-S."/>
            <person name="Charusanti P."/>
            <person name="Shaw S."/>
            <person name="Blin K."/>
            <person name="Weber T."/>
        </authorList>
    </citation>
    <scope>NUCLEOTIDE SEQUENCE</scope>
    <source>
        <strain evidence="2">NBC_00049</strain>
    </source>
</reference>